<evidence type="ECO:0000256" key="8">
    <source>
        <dbReference type="ARBA" id="ARBA00022989"/>
    </source>
</evidence>
<sequence length="188" mass="21182">MSPLEIAANGMATISILLAGRNSVHTWWTGITGCFLFAVLFFQASLYADVVLQIFFVVTSVLGWWHWMKGAQGNALRISRADFKKLAWTIPVGLLATAGYGALLHFFTDAYAPFVDSAVLVFSVVAQLLLMQRRLETWAFWLVVNSIAVPLYASRELYLTSFLYASYWINALVSWRWWQRSVANTASI</sequence>
<keyword evidence="12" id="KW-1185">Reference proteome</keyword>
<feature type="transmembrane region" description="Helical" evidence="10">
    <location>
        <begin position="26"/>
        <end position="44"/>
    </location>
</feature>
<dbReference type="NCBIfam" id="TIGR01528">
    <property type="entry name" value="NMN_trans_PnuC"/>
    <property type="match status" value="1"/>
</dbReference>
<evidence type="ECO:0000256" key="7">
    <source>
        <dbReference type="ARBA" id="ARBA00022692"/>
    </source>
</evidence>
<keyword evidence="5" id="KW-0813">Transport</keyword>
<dbReference type="AlphaFoldDB" id="A0A4R3HR91"/>
<dbReference type="PANTHER" id="PTHR36122">
    <property type="entry name" value="NICOTINAMIDE RIBOSIDE TRANSPORTER PNUC"/>
    <property type="match status" value="1"/>
</dbReference>
<evidence type="ECO:0000256" key="5">
    <source>
        <dbReference type="ARBA" id="ARBA00022448"/>
    </source>
</evidence>
<evidence type="ECO:0000256" key="1">
    <source>
        <dbReference type="ARBA" id="ARBA00002672"/>
    </source>
</evidence>
<feature type="transmembrane region" description="Helical" evidence="10">
    <location>
        <begin position="138"/>
        <end position="155"/>
    </location>
</feature>
<dbReference type="Pfam" id="PF04973">
    <property type="entry name" value="NMN_transporter"/>
    <property type="match status" value="1"/>
</dbReference>
<evidence type="ECO:0000256" key="2">
    <source>
        <dbReference type="ARBA" id="ARBA00004651"/>
    </source>
</evidence>
<feature type="transmembrane region" description="Helical" evidence="10">
    <location>
        <begin position="88"/>
        <end position="108"/>
    </location>
</feature>
<comment type="function">
    <text evidence="1">Required for nicotinamide riboside transport across the inner membrane.</text>
</comment>
<proteinExistence type="inferred from homology"/>
<keyword evidence="8 10" id="KW-1133">Transmembrane helix</keyword>
<accession>A0A4R3HR91</accession>
<dbReference type="GO" id="GO:0034257">
    <property type="term" value="F:nicotinamide riboside transmembrane transporter activity"/>
    <property type="evidence" value="ECO:0007669"/>
    <property type="project" value="InterPro"/>
</dbReference>
<gene>
    <name evidence="11" type="ORF">EDC30_11095</name>
</gene>
<feature type="transmembrane region" description="Helical" evidence="10">
    <location>
        <begin position="114"/>
        <end position="131"/>
    </location>
</feature>
<keyword evidence="7 10" id="KW-0812">Transmembrane</keyword>
<reference evidence="11 12" key="1">
    <citation type="submission" date="2019-03" db="EMBL/GenBank/DDBJ databases">
        <title>Genomic Encyclopedia of Type Strains, Phase IV (KMG-IV): sequencing the most valuable type-strain genomes for metagenomic binning, comparative biology and taxonomic classification.</title>
        <authorList>
            <person name="Goeker M."/>
        </authorList>
    </citation>
    <scope>NUCLEOTIDE SEQUENCE [LARGE SCALE GENOMIC DNA]</scope>
    <source>
        <strain evidence="11 12">DSM 7445</strain>
    </source>
</reference>
<name>A0A4R3HR91_PAULE</name>
<comment type="similarity">
    <text evidence="3">Belongs to the nicotinamide ribonucleoside (NR) uptake permease (TC 4.B.1) family.</text>
</comment>
<comment type="caution">
    <text evidence="11">The sequence shown here is derived from an EMBL/GenBank/DDBJ whole genome shotgun (WGS) entry which is preliminary data.</text>
</comment>
<evidence type="ECO:0000313" key="12">
    <source>
        <dbReference type="Proteomes" id="UP000295382"/>
    </source>
</evidence>
<dbReference type="PANTHER" id="PTHR36122:SF2">
    <property type="entry name" value="NICOTINAMIDE RIBOSIDE TRANSPORTER PNUC"/>
    <property type="match status" value="1"/>
</dbReference>
<organism evidence="11 12">
    <name type="scientific">Paucimonas lemoignei</name>
    <name type="common">Pseudomonas lemoignei</name>
    <dbReference type="NCBI Taxonomy" id="29443"/>
    <lineage>
        <taxon>Bacteria</taxon>
        <taxon>Pseudomonadati</taxon>
        <taxon>Pseudomonadota</taxon>
        <taxon>Betaproteobacteria</taxon>
        <taxon>Burkholderiales</taxon>
        <taxon>Burkholderiaceae</taxon>
        <taxon>Paucimonas</taxon>
    </lineage>
</organism>
<dbReference type="EMBL" id="SLZQ01000010">
    <property type="protein sequence ID" value="TCS35626.1"/>
    <property type="molecule type" value="Genomic_DNA"/>
</dbReference>
<dbReference type="GO" id="GO:0005886">
    <property type="term" value="C:plasma membrane"/>
    <property type="evidence" value="ECO:0007669"/>
    <property type="project" value="UniProtKB-SubCell"/>
</dbReference>
<feature type="transmembrane region" description="Helical" evidence="10">
    <location>
        <begin position="50"/>
        <end position="67"/>
    </location>
</feature>
<evidence type="ECO:0000313" key="11">
    <source>
        <dbReference type="EMBL" id="TCS35626.1"/>
    </source>
</evidence>
<protein>
    <recommendedName>
        <fullName evidence="4">Nicotinamide riboside transporter PnuC</fullName>
    </recommendedName>
</protein>
<evidence type="ECO:0000256" key="4">
    <source>
        <dbReference type="ARBA" id="ARBA00017522"/>
    </source>
</evidence>
<dbReference type="InterPro" id="IPR006419">
    <property type="entry name" value="NMN_transpt_PnuC"/>
</dbReference>
<evidence type="ECO:0000256" key="3">
    <source>
        <dbReference type="ARBA" id="ARBA00006669"/>
    </source>
</evidence>
<keyword evidence="6" id="KW-1003">Cell membrane</keyword>
<evidence type="ECO:0000256" key="6">
    <source>
        <dbReference type="ARBA" id="ARBA00022475"/>
    </source>
</evidence>
<comment type="subcellular location">
    <subcellularLocation>
        <location evidence="2">Cell membrane</location>
        <topology evidence="2">Multi-pass membrane protein</topology>
    </subcellularLocation>
</comment>
<evidence type="ECO:0000256" key="9">
    <source>
        <dbReference type="ARBA" id="ARBA00023136"/>
    </source>
</evidence>
<keyword evidence="9 10" id="KW-0472">Membrane</keyword>
<evidence type="ECO:0000256" key="10">
    <source>
        <dbReference type="SAM" id="Phobius"/>
    </source>
</evidence>
<dbReference type="Proteomes" id="UP000295382">
    <property type="component" value="Unassembled WGS sequence"/>
</dbReference>